<keyword evidence="1" id="KW-1133">Transmembrane helix</keyword>
<dbReference type="AlphaFoldDB" id="A0A383ATZ2"/>
<feature type="transmembrane region" description="Helical" evidence="1">
    <location>
        <begin position="66"/>
        <end position="84"/>
    </location>
</feature>
<gene>
    <name evidence="2" type="ORF">METZ01_LOCUS463897</name>
</gene>
<evidence type="ECO:0000256" key="1">
    <source>
        <dbReference type="SAM" id="Phobius"/>
    </source>
</evidence>
<dbReference type="EMBL" id="UINC01194784">
    <property type="protein sequence ID" value="SVE11043.1"/>
    <property type="molecule type" value="Genomic_DNA"/>
</dbReference>
<sequence>VNAVSERTWLLTLKPGDDVGEPLSFRFPKPTELVAKTAFKQYRDADLVEVDSELALAGIVLGPAPIWPWIAGCAVVVLLGLGAWRLAKLDDGQATVPVYRVPDICTPFAVIDLLQRIDADRPRALAASHRDQLQGIIRDLERIHFAPDTGQANGHGELQAIARDWVGKVS</sequence>
<protein>
    <submittedName>
        <fullName evidence="2">Uncharacterized protein</fullName>
    </submittedName>
</protein>
<evidence type="ECO:0000313" key="2">
    <source>
        <dbReference type="EMBL" id="SVE11043.1"/>
    </source>
</evidence>
<feature type="non-terminal residue" evidence="2">
    <location>
        <position position="1"/>
    </location>
</feature>
<name>A0A383ATZ2_9ZZZZ</name>
<organism evidence="2">
    <name type="scientific">marine metagenome</name>
    <dbReference type="NCBI Taxonomy" id="408172"/>
    <lineage>
        <taxon>unclassified sequences</taxon>
        <taxon>metagenomes</taxon>
        <taxon>ecological metagenomes</taxon>
    </lineage>
</organism>
<keyword evidence="1" id="KW-0472">Membrane</keyword>
<keyword evidence="1" id="KW-0812">Transmembrane</keyword>
<proteinExistence type="predicted"/>
<reference evidence="2" key="1">
    <citation type="submission" date="2018-05" db="EMBL/GenBank/DDBJ databases">
        <authorList>
            <person name="Lanie J.A."/>
            <person name="Ng W.-L."/>
            <person name="Kazmierczak K.M."/>
            <person name="Andrzejewski T.M."/>
            <person name="Davidsen T.M."/>
            <person name="Wayne K.J."/>
            <person name="Tettelin H."/>
            <person name="Glass J.I."/>
            <person name="Rusch D."/>
            <person name="Podicherti R."/>
            <person name="Tsui H.-C.T."/>
            <person name="Winkler M.E."/>
        </authorList>
    </citation>
    <scope>NUCLEOTIDE SEQUENCE</scope>
</reference>
<accession>A0A383ATZ2</accession>